<protein>
    <submittedName>
        <fullName evidence="1">Uncharacterized protein</fullName>
    </submittedName>
</protein>
<proteinExistence type="predicted"/>
<name>A0A2H3EAB7_ARMGA</name>
<gene>
    <name evidence="1" type="ORF">ARMGADRAFT_50770</name>
</gene>
<dbReference type="InParanoid" id="A0A2H3EAB7"/>
<dbReference type="AlphaFoldDB" id="A0A2H3EAB7"/>
<evidence type="ECO:0000313" key="1">
    <source>
        <dbReference type="EMBL" id="PBL04352.1"/>
    </source>
</evidence>
<sequence>MCRYICDDEVQTLCERINAFDIAAETVPSVSLSFHIPKVLKFVWSWKDLATWSGSLLKRDSPPCLPHSRLESRNPRANRSWSGARRRTHILSSTSTFWSTHNIGGTKLKATGKPRFHFSTYLSDLPIFGCINIGMLSHRPESFPCLPCTQASVCESLTSEYLPPLPYSVVSCPRH</sequence>
<accession>A0A2H3EAB7</accession>
<evidence type="ECO:0000313" key="2">
    <source>
        <dbReference type="Proteomes" id="UP000217790"/>
    </source>
</evidence>
<dbReference type="EMBL" id="KZ293644">
    <property type="protein sequence ID" value="PBL04352.1"/>
    <property type="molecule type" value="Genomic_DNA"/>
</dbReference>
<keyword evidence="2" id="KW-1185">Reference proteome</keyword>
<dbReference type="Proteomes" id="UP000217790">
    <property type="component" value="Unassembled WGS sequence"/>
</dbReference>
<reference evidence="2" key="1">
    <citation type="journal article" date="2017" name="Nat. Ecol. Evol.">
        <title>Genome expansion and lineage-specific genetic innovations in the forest pathogenic fungi Armillaria.</title>
        <authorList>
            <person name="Sipos G."/>
            <person name="Prasanna A.N."/>
            <person name="Walter M.C."/>
            <person name="O'Connor E."/>
            <person name="Balint B."/>
            <person name="Krizsan K."/>
            <person name="Kiss B."/>
            <person name="Hess J."/>
            <person name="Varga T."/>
            <person name="Slot J."/>
            <person name="Riley R."/>
            <person name="Boka B."/>
            <person name="Rigling D."/>
            <person name="Barry K."/>
            <person name="Lee J."/>
            <person name="Mihaltcheva S."/>
            <person name="LaButti K."/>
            <person name="Lipzen A."/>
            <person name="Waldron R."/>
            <person name="Moloney N.M."/>
            <person name="Sperisen C."/>
            <person name="Kredics L."/>
            <person name="Vagvoelgyi C."/>
            <person name="Patrignani A."/>
            <person name="Fitzpatrick D."/>
            <person name="Nagy I."/>
            <person name="Doyle S."/>
            <person name="Anderson J.B."/>
            <person name="Grigoriev I.V."/>
            <person name="Gueldener U."/>
            <person name="Muensterkoetter M."/>
            <person name="Nagy L.G."/>
        </authorList>
    </citation>
    <scope>NUCLEOTIDE SEQUENCE [LARGE SCALE GENOMIC DNA]</scope>
    <source>
        <strain evidence="2">Ar21-2</strain>
    </source>
</reference>
<organism evidence="1 2">
    <name type="scientific">Armillaria gallica</name>
    <name type="common">Bulbous honey fungus</name>
    <name type="synonym">Armillaria bulbosa</name>
    <dbReference type="NCBI Taxonomy" id="47427"/>
    <lineage>
        <taxon>Eukaryota</taxon>
        <taxon>Fungi</taxon>
        <taxon>Dikarya</taxon>
        <taxon>Basidiomycota</taxon>
        <taxon>Agaricomycotina</taxon>
        <taxon>Agaricomycetes</taxon>
        <taxon>Agaricomycetidae</taxon>
        <taxon>Agaricales</taxon>
        <taxon>Marasmiineae</taxon>
        <taxon>Physalacriaceae</taxon>
        <taxon>Armillaria</taxon>
    </lineage>
</organism>